<comment type="caution">
    <text evidence="2">The sequence shown here is derived from an EMBL/GenBank/DDBJ whole genome shotgun (WGS) entry which is preliminary data.</text>
</comment>
<dbReference type="Proteomes" id="UP000724874">
    <property type="component" value="Unassembled WGS sequence"/>
</dbReference>
<dbReference type="EMBL" id="JADNYJ010000082">
    <property type="protein sequence ID" value="KAF8888929.1"/>
    <property type="molecule type" value="Genomic_DNA"/>
</dbReference>
<dbReference type="AlphaFoldDB" id="A0A9P5NHW0"/>
<accession>A0A9P5NHW0</accession>
<name>A0A9P5NHW0_GYMJU</name>
<keyword evidence="1" id="KW-0732">Signal</keyword>
<feature type="chain" id="PRO_5040236098" evidence="1">
    <location>
        <begin position="21"/>
        <end position="141"/>
    </location>
</feature>
<evidence type="ECO:0000313" key="3">
    <source>
        <dbReference type="Proteomes" id="UP000724874"/>
    </source>
</evidence>
<organism evidence="2 3">
    <name type="scientific">Gymnopilus junonius</name>
    <name type="common">Spectacular rustgill mushroom</name>
    <name type="synonym">Gymnopilus spectabilis subsp. junonius</name>
    <dbReference type="NCBI Taxonomy" id="109634"/>
    <lineage>
        <taxon>Eukaryota</taxon>
        <taxon>Fungi</taxon>
        <taxon>Dikarya</taxon>
        <taxon>Basidiomycota</taxon>
        <taxon>Agaricomycotina</taxon>
        <taxon>Agaricomycetes</taxon>
        <taxon>Agaricomycetidae</taxon>
        <taxon>Agaricales</taxon>
        <taxon>Agaricineae</taxon>
        <taxon>Hymenogastraceae</taxon>
        <taxon>Gymnopilus</taxon>
    </lineage>
</organism>
<feature type="signal peptide" evidence="1">
    <location>
        <begin position="1"/>
        <end position="20"/>
    </location>
</feature>
<evidence type="ECO:0000313" key="2">
    <source>
        <dbReference type="EMBL" id="KAF8888929.1"/>
    </source>
</evidence>
<protein>
    <submittedName>
        <fullName evidence="2">Uncharacterized protein</fullName>
    </submittedName>
</protein>
<gene>
    <name evidence="2" type="ORF">CPB84DRAFT_1749408</name>
</gene>
<reference evidence="2" key="1">
    <citation type="submission" date="2020-11" db="EMBL/GenBank/DDBJ databases">
        <authorList>
            <consortium name="DOE Joint Genome Institute"/>
            <person name="Ahrendt S."/>
            <person name="Riley R."/>
            <person name="Andreopoulos W."/>
            <person name="LaButti K."/>
            <person name="Pangilinan J."/>
            <person name="Ruiz-duenas F.J."/>
            <person name="Barrasa J.M."/>
            <person name="Sanchez-Garcia M."/>
            <person name="Camarero S."/>
            <person name="Miyauchi S."/>
            <person name="Serrano A."/>
            <person name="Linde D."/>
            <person name="Babiker R."/>
            <person name="Drula E."/>
            <person name="Ayuso-Fernandez I."/>
            <person name="Pacheco R."/>
            <person name="Padilla G."/>
            <person name="Ferreira P."/>
            <person name="Barriuso J."/>
            <person name="Kellner H."/>
            <person name="Castanera R."/>
            <person name="Alfaro M."/>
            <person name="Ramirez L."/>
            <person name="Pisabarro A.G."/>
            <person name="Kuo A."/>
            <person name="Tritt A."/>
            <person name="Lipzen A."/>
            <person name="He G."/>
            <person name="Yan M."/>
            <person name="Ng V."/>
            <person name="Cullen D."/>
            <person name="Martin F."/>
            <person name="Rosso M.-N."/>
            <person name="Henrissat B."/>
            <person name="Hibbett D."/>
            <person name="Martinez A.T."/>
            <person name="Grigoriev I.V."/>
        </authorList>
    </citation>
    <scope>NUCLEOTIDE SEQUENCE</scope>
    <source>
        <strain evidence="2">AH 44721</strain>
    </source>
</reference>
<sequence>MLSLPYYLISFLLLADFSFLELGIWVHQEVQTVTVLNMVQSMHAIRIAVYSPITGPSVTYNFLELSRMPDRILFIISHIKLFLSRYNSNMSHLDTKGNRYIMAFMNLFDLADFLPEGQLAEVATFPSLNIPNILEKTTFKH</sequence>
<keyword evidence="3" id="KW-1185">Reference proteome</keyword>
<evidence type="ECO:0000256" key="1">
    <source>
        <dbReference type="SAM" id="SignalP"/>
    </source>
</evidence>
<proteinExistence type="predicted"/>